<dbReference type="GO" id="GO:0016020">
    <property type="term" value="C:membrane"/>
    <property type="evidence" value="ECO:0007669"/>
    <property type="project" value="UniProtKB-SubCell"/>
</dbReference>
<sequence>MSLRLSSIQTLVISSAKVAKEAFKTHDLNFSNRPILLGPQALSYNYLDVALRRLSVTGQRRGQDLSPIIVNSNDEISHMRLKRYQIHLLFQNPSTVDFSKRFEDDEGTAGKSSRFDSLIVETQAMHGGEHVSQRLFAVQELAR</sequence>
<dbReference type="AlphaFoldDB" id="A0AAP0M9J5"/>
<name>A0AAP0M9J5_9ROSI</name>
<dbReference type="PANTHER" id="PTHR47955:SF22">
    <property type="entry name" value="CYTOCHROME P450 83B1-LIKE"/>
    <property type="match status" value="1"/>
</dbReference>
<comment type="subcellular location">
    <subcellularLocation>
        <location evidence="2">Membrane</location>
        <topology evidence="2">Single-pass membrane protein</topology>
    </subcellularLocation>
</comment>
<keyword evidence="4" id="KW-0349">Heme</keyword>
<dbReference type="Proteomes" id="UP001428341">
    <property type="component" value="Unassembled WGS sequence"/>
</dbReference>
<keyword evidence="8" id="KW-0560">Oxidoreductase</keyword>
<keyword evidence="13" id="KW-1185">Reference proteome</keyword>
<comment type="similarity">
    <text evidence="3">Belongs to the cytochrome P450 family.</text>
</comment>
<keyword evidence="5" id="KW-0812">Transmembrane</keyword>
<evidence type="ECO:0000256" key="9">
    <source>
        <dbReference type="ARBA" id="ARBA00023004"/>
    </source>
</evidence>
<evidence type="ECO:0000256" key="1">
    <source>
        <dbReference type="ARBA" id="ARBA00001971"/>
    </source>
</evidence>
<organism evidence="12 13">
    <name type="scientific">Citrus x changshan-huyou</name>
    <dbReference type="NCBI Taxonomy" id="2935761"/>
    <lineage>
        <taxon>Eukaryota</taxon>
        <taxon>Viridiplantae</taxon>
        <taxon>Streptophyta</taxon>
        <taxon>Embryophyta</taxon>
        <taxon>Tracheophyta</taxon>
        <taxon>Spermatophyta</taxon>
        <taxon>Magnoliopsida</taxon>
        <taxon>eudicotyledons</taxon>
        <taxon>Gunneridae</taxon>
        <taxon>Pentapetalae</taxon>
        <taxon>rosids</taxon>
        <taxon>malvids</taxon>
        <taxon>Sapindales</taxon>
        <taxon>Rutaceae</taxon>
        <taxon>Aurantioideae</taxon>
        <taxon>Citrus</taxon>
    </lineage>
</organism>
<comment type="cofactor">
    <cofactor evidence="1">
        <name>heme</name>
        <dbReference type="ChEBI" id="CHEBI:30413"/>
    </cofactor>
</comment>
<dbReference type="PANTHER" id="PTHR47955">
    <property type="entry name" value="CYTOCHROME P450 FAMILY 71 PROTEIN"/>
    <property type="match status" value="1"/>
</dbReference>
<keyword evidence="6" id="KW-0479">Metal-binding</keyword>
<keyword evidence="10" id="KW-0503">Monooxygenase</keyword>
<evidence type="ECO:0000256" key="7">
    <source>
        <dbReference type="ARBA" id="ARBA00022989"/>
    </source>
</evidence>
<dbReference type="GO" id="GO:0004497">
    <property type="term" value="F:monooxygenase activity"/>
    <property type="evidence" value="ECO:0007669"/>
    <property type="project" value="UniProtKB-KW"/>
</dbReference>
<evidence type="ECO:0000256" key="5">
    <source>
        <dbReference type="ARBA" id="ARBA00022692"/>
    </source>
</evidence>
<comment type="caution">
    <text evidence="12">The sequence shown here is derived from an EMBL/GenBank/DDBJ whole genome shotgun (WGS) entry which is preliminary data.</text>
</comment>
<evidence type="ECO:0000256" key="6">
    <source>
        <dbReference type="ARBA" id="ARBA00022723"/>
    </source>
</evidence>
<keyword evidence="9" id="KW-0408">Iron</keyword>
<evidence type="ECO:0000256" key="11">
    <source>
        <dbReference type="ARBA" id="ARBA00023136"/>
    </source>
</evidence>
<evidence type="ECO:0000313" key="13">
    <source>
        <dbReference type="Proteomes" id="UP001428341"/>
    </source>
</evidence>
<evidence type="ECO:0000256" key="10">
    <source>
        <dbReference type="ARBA" id="ARBA00023033"/>
    </source>
</evidence>
<dbReference type="EMBL" id="JBCGBO010000005">
    <property type="protein sequence ID" value="KAK9201353.1"/>
    <property type="molecule type" value="Genomic_DNA"/>
</dbReference>
<keyword evidence="7" id="KW-1133">Transmembrane helix</keyword>
<dbReference type="GO" id="GO:0046872">
    <property type="term" value="F:metal ion binding"/>
    <property type="evidence" value="ECO:0007669"/>
    <property type="project" value="UniProtKB-KW"/>
</dbReference>
<reference evidence="12 13" key="1">
    <citation type="submission" date="2024-05" db="EMBL/GenBank/DDBJ databases">
        <title>Haplotype-resolved chromosome-level genome assembly of Huyou (Citrus changshanensis).</title>
        <authorList>
            <person name="Miao C."/>
            <person name="Chen W."/>
            <person name="Wu Y."/>
            <person name="Wang L."/>
            <person name="Zhao S."/>
            <person name="Grierson D."/>
            <person name="Xu C."/>
            <person name="Chen K."/>
        </authorList>
    </citation>
    <scope>NUCLEOTIDE SEQUENCE [LARGE SCALE GENOMIC DNA]</scope>
    <source>
        <strain evidence="12">01-14</strain>
        <tissue evidence="12">Leaf</tissue>
    </source>
</reference>
<evidence type="ECO:0000256" key="3">
    <source>
        <dbReference type="ARBA" id="ARBA00010617"/>
    </source>
</evidence>
<evidence type="ECO:0000313" key="12">
    <source>
        <dbReference type="EMBL" id="KAK9201353.1"/>
    </source>
</evidence>
<keyword evidence="11" id="KW-0472">Membrane</keyword>
<proteinExistence type="inferred from homology"/>
<protein>
    <submittedName>
        <fullName evidence="12">Uncharacterized protein</fullName>
    </submittedName>
</protein>
<gene>
    <name evidence="12" type="ORF">WN944_016554</name>
</gene>
<evidence type="ECO:0000256" key="4">
    <source>
        <dbReference type="ARBA" id="ARBA00022617"/>
    </source>
</evidence>
<evidence type="ECO:0000256" key="2">
    <source>
        <dbReference type="ARBA" id="ARBA00004167"/>
    </source>
</evidence>
<evidence type="ECO:0000256" key="8">
    <source>
        <dbReference type="ARBA" id="ARBA00023002"/>
    </source>
</evidence>
<accession>A0AAP0M9J5</accession>